<evidence type="ECO:0000256" key="1">
    <source>
        <dbReference type="ARBA" id="ARBA00022679"/>
    </source>
</evidence>
<keyword evidence="1" id="KW-0808">Transferase</keyword>
<dbReference type="PANTHER" id="PTHR43877:SF2">
    <property type="entry name" value="AMINOALKYLPHOSPHONATE N-ACETYLTRANSFERASE-RELATED"/>
    <property type="match status" value="1"/>
</dbReference>
<dbReference type="InterPro" id="IPR000182">
    <property type="entry name" value="GNAT_dom"/>
</dbReference>
<dbReference type="PROSITE" id="PS51186">
    <property type="entry name" value="GNAT"/>
    <property type="match status" value="1"/>
</dbReference>
<comment type="caution">
    <text evidence="4">The sequence shown here is derived from an EMBL/GenBank/DDBJ whole genome shotgun (WGS) entry which is preliminary data.</text>
</comment>
<dbReference type="Pfam" id="PF00583">
    <property type="entry name" value="Acetyltransf_1"/>
    <property type="match status" value="1"/>
</dbReference>
<dbReference type="CDD" id="cd04301">
    <property type="entry name" value="NAT_SF"/>
    <property type="match status" value="1"/>
</dbReference>
<dbReference type="InterPro" id="IPR050832">
    <property type="entry name" value="Bact_Acetyltransf"/>
</dbReference>
<keyword evidence="2" id="KW-0012">Acyltransferase</keyword>
<evidence type="ECO:0000313" key="4">
    <source>
        <dbReference type="EMBL" id="KLL12774.1"/>
    </source>
</evidence>
<evidence type="ECO:0000256" key="2">
    <source>
        <dbReference type="ARBA" id="ARBA00023315"/>
    </source>
</evidence>
<evidence type="ECO:0000259" key="3">
    <source>
        <dbReference type="PROSITE" id="PS51186"/>
    </source>
</evidence>
<sequence>MFEPLRWWHLGDIVVLEREIFAEDAWTPELFWSELAQGAARHYLTAVRDDQIIGYGGLAVHDDESYVQTLGVAADARGRGVATRLLVALLRHARTRGARRCELEVRTDNAVAQSLYRRLGFVELGVRRGYYQPSGADAYVMSADRIHTGDYGRMLDAAEQAVSR</sequence>
<keyword evidence="5" id="KW-1185">Reference proteome</keyword>
<dbReference type="PANTHER" id="PTHR43877">
    <property type="entry name" value="AMINOALKYLPHOSPHONATE N-ACETYLTRANSFERASE-RELATED-RELATED"/>
    <property type="match status" value="1"/>
</dbReference>
<evidence type="ECO:0000313" key="5">
    <source>
        <dbReference type="Proteomes" id="UP000035425"/>
    </source>
</evidence>
<dbReference type="RefSeq" id="WP_047221690.1">
    <property type="nucleotide sequence ID" value="NZ_JWIO01000003.1"/>
</dbReference>
<dbReference type="SUPFAM" id="SSF55729">
    <property type="entry name" value="Acyl-CoA N-acyltransferases (Nat)"/>
    <property type="match status" value="1"/>
</dbReference>
<name>A0ABR5F7S2_9ACTN</name>
<gene>
    <name evidence="4" type="ORF">FrCorBMG51_03140</name>
</gene>
<feature type="domain" description="N-acetyltransferase" evidence="3">
    <location>
        <begin position="1"/>
        <end position="146"/>
    </location>
</feature>
<dbReference type="InterPro" id="IPR006464">
    <property type="entry name" value="AcTrfase_RimI/Ard1"/>
</dbReference>
<dbReference type="Proteomes" id="UP000035425">
    <property type="component" value="Unassembled WGS sequence"/>
</dbReference>
<organism evidence="4 5">
    <name type="scientific">Protofrankia coriariae</name>
    <dbReference type="NCBI Taxonomy" id="1562887"/>
    <lineage>
        <taxon>Bacteria</taxon>
        <taxon>Bacillati</taxon>
        <taxon>Actinomycetota</taxon>
        <taxon>Actinomycetes</taxon>
        <taxon>Frankiales</taxon>
        <taxon>Frankiaceae</taxon>
        <taxon>Protofrankia</taxon>
    </lineage>
</organism>
<dbReference type="EMBL" id="JWIO01000003">
    <property type="protein sequence ID" value="KLL12774.1"/>
    <property type="molecule type" value="Genomic_DNA"/>
</dbReference>
<reference evidence="4 5" key="1">
    <citation type="submission" date="2014-12" db="EMBL/GenBank/DDBJ databases">
        <title>Frankia sp. BMG5.1 draft genome.</title>
        <authorList>
            <person name="Gtari M."/>
            <person name="Ghodhbane-Gtari F."/>
            <person name="Nouioui I."/>
            <person name="Ktari A."/>
            <person name="Hezbri K."/>
            <person name="Mimouni W."/>
            <person name="Sbissi I."/>
            <person name="Ayari A."/>
            <person name="Yamanaka T."/>
            <person name="Normand P."/>
            <person name="Tisa L.S."/>
            <person name="Boudabous A."/>
        </authorList>
    </citation>
    <scope>NUCLEOTIDE SEQUENCE [LARGE SCALE GENOMIC DNA]</scope>
    <source>
        <strain evidence="4 5">BMG5.1</strain>
    </source>
</reference>
<protein>
    <submittedName>
        <fullName evidence="4">Alanine acetyltransferase</fullName>
    </submittedName>
</protein>
<proteinExistence type="predicted"/>
<dbReference type="Gene3D" id="3.40.630.30">
    <property type="match status" value="1"/>
</dbReference>
<dbReference type="NCBIfam" id="TIGR01575">
    <property type="entry name" value="rimI"/>
    <property type="match status" value="1"/>
</dbReference>
<accession>A0ABR5F7S2</accession>
<dbReference type="InterPro" id="IPR016181">
    <property type="entry name" value="Acyl_CoA_acyltransferase"/>
</dbReference>